<organism evidence="2 3">
    <name type="scientific">Streptomyces canarius</name>
    <dbReference type="NCBI Taxonomy" id="285453"/>
    <lineage>
        <taxon>Bacteria</taxon>
        <taxon>Bacillati</taxon>
        <taxon>Actinomycetota</taxon>
        <taxon>Actinomycetes</taxon>
        <taxon>Kitasatosporales</taxon>
        <taxon>Streptomycetaceae</taxon>
        <taxon>Streptomyces</taxon>
    </lineage>
</organism>
<reference evidence="3" key="1">
    <citation type="journal article" date="2019" name="Int. J. Syst. Evol. Microbiol.">
        <title>The Global Catalogue of Microorganisms (GCM) 10K type strain sequencing project: providing services to taxonomists for standard genome sequencing and annotation.</title>
        <authorList>
            <consortium name="The Broad Institute Genomics Platform"/>
            <consortium name="The Broad Institute Genome Sequencing Center for Infectious Disease"/>
            <person name="Wu L."/>
            <person name="Ma J."/>
        </authorList>
    </citation>
    <scope>NUCLEOTIDE SEQUENCE [LARGE SCALE GENOMIC DNA]</scope>
    <source>
        <strain evidence="3">JCM 4733</strain>
    </source>
</reference>
<dbReference type="Proteomes" id="UP000653644">
    <property type="component" value="Unassembled WGS sequence"/>
</dbReference>
<sequence>MVPASAALPGSLLAGVFRDRLGVAGPPSGAAHTAGVSLVAAHLVAARTGSARLAATADAPAARRPARPGRIPRPWPPPRPMPDNDRHDARTFPALPRRPPPAGPA</sequence>
<keyword evidence="3" id="KW-1185">Reference proteome</keyword>
<evidence type="ECO:0000256" key="1">
    <source>
        <dbReference type="SAM" id="MobiDB-lite"/>
    </source>
</evidence>
<evidence type="ECO:0000313" key="2">
    <source>
        <dbReference type="EMBL" id="GHA34892.1"/>
    </source>
</evidence>
<gene>
    <name evidence="2" type="ORF">GCM10010345_44390</name>
</gene>
<dbReference type="EMBL" id="BMVN01000015">
    <property type="protein sequence ID" value="GHA34892.1"/>
    <property type="molecule type" value="Genomic_DNA"/>
</dbReference>
<feature type="region of interest" description="Disordered" evidence="1">
    <location>
        <begin position="52"/>
        <end position="105"/>
    </location>
</feature>
<protein>
    <recommendedName>
        <fullName evidence="4">Major facilitator superfamily (MFS) profile domain-containing protein</fullName>
    </recommendedName>
</protein>
<feature type="compositionally biased region" description="Pro residues" evidence="1">
    <location>
        <begin position="71"/>
        <end position="81"/>
    </location>
</feature>
<evidence type="ECO:0000313" key="3">
    <source>
        <dbReference type="Proteomes" id="UP000653644"/>
    </source>
</evidence>
<accession>A0ABQ3CP82</accession>
<feature type="compositionally biased region" description="Pro residues" evidence="1">
    <location>
        <begin position="96"/>
        <end position="105"/>
    </location>
</feature>
<comment type="caution">
    <text evidence="2">The sequence shown here is derived from an EMBL/GenBank/DDBJ whole genome shotgun (WGS) entry which is preliminary data.</text>
</comment>
<feature type="compositionally biased region" description="Low complexity" evidence="1">
    <location>
        <begin position="52"/>
        <end position="63"/>
    </location>
</feature>
<name>A0ABQ3CP82_9ACTN</name>
<proteinExistence type="predicted"/>
<evidence type="ECO:0008006" key="4">
    <source>
        <dbReference type="Google" id="ProtNLM"/>
    </source>
</evidence>